<evidence type="ECO:0000256" key="4">
    <source>
        <dbReference type="ARBA" id="ARBA00022630"/>
    </source>
</evidence>
<dbReference type="PANTHER" id="PTHR32145">
    <property type="entry name" value="DIFLAVIN FLAVOPROTEIN A 2-RELATED"/>
    <property type="match status" value="1"/>
</dbReference>
<dbReference type="NCBIfam" id="TIGR01753">
    <property type="entry name" value="flav_short"/>
    <property type="match status" value="1"/>
</dbReference>
<proteinExistence type="inferred from homology"/>
<dbReference type="Proteomes" id="UP000515480">
    <property type="component" value="Chromosome"/>
</dbReference>
<evidence type="ECO:0000256" key="7">
    <source>
        <dbReference type="RuleBase" id="RU367037"/>
    </source>
</evidence>
<gene>
    <name evidence="9" type="ORF">H1B31_02220</name>
</gene>
<dbReference type="InterPro" id="IPR010087">
    <property type="entry name" value="Flav_short"/>
</dbReference>
<dbReference type="RefSeq" id="WP_185980733.1">
    <property type="nucleotide sequence ID" value="NZ_CP060204.1"/>
</dbReference>
<dbReference type="GO" id="GO:0009055">
    <property type="term" value="F:electron transfer activity"/>
    <property type="evidence" value="ECO:0007669"/>
    <property type="project" value="UniProtKB-UniRule"/>
</dbReference>
<dbReference type="InterPro" id="IPR051285">
    <property type="entry name" value="NADH_oxidoreductase_modular"/>
</dbReference>
<protein>
    <recommendedName>
        <fullName evidence="7">Flavodoxin</fullName>
    </recommendedName>
</protein>
<keyword evidence="5 7" id="KW-0288">FMN</keyword>
<keyword evidence="4 7" id="KW-0285">Flavoprotein</keyword>
<dbReference type="InterPro" id="IPR029039">
    <property type="entry name" value="Flavoprotein-like_sf"/>
</dbReference>
<keyword evidence="10" id="KW-1185">Reference proteome</keyword>
<evidence type="ECO:0000313" key="10">
    <source>
        <dbReference type="Proteomes" id="UP000515480"/>
    </source>
</evidence>
<evidence type="ECO:0000259" key="8">
    <source>
        <dbReference type="PROSITE" id="PS50902"/>
    </source>
</evidence>
<evidence type="ECO:0000256" key="5">
    <source>
        <dbReference type="ARBA" id="ARBA00022643"/>
    </source>
</evidence>
<dbReference type="AlphaFoldDB" id="A0A7G7VL04"/>
<dbReference type="GO" id="GO:0016651">
    <property type="term" value="F:oxidoreductase activity, acting on NAD(P)H"/>
    <property type="evidence" value="ECO:0007669"/>
    <property type="project" value="UniProtKB-ARBA"/>
</dbReference>
<evidence type="ECO:0000313" key="9">
    <source>
        <dbReference type="EMBL" id="QNH54797.1"/>
    </source>
</evidence>
<evidence type="ECO:0000256" key="3">
    <source>
        <dbReference type="ARBA" id="ARBA00022448"/>
    </source>
</evidence>
<evidence type="ECO:0000256" key="1">
    <source>
        <dbReference type="ARBA" id="ARBA00001917"/>
    </source>
</evidence>
<dbReference type="PROSITE" id="PS00201">
    <property type="entry name" value="FLAVODOXIN"/>
    <property type="match status" value="1"/>
</dbReference>
<dbReference type="Gene3D" id="3.40.50.360">
    <property type="match status" value="1"/>
</dbReference>
<dbReference type="InterPro" id="IPR001226">
    <property type="entry name" value="Flavodoxin_CS"/>
</dbReference>
<dbReference type="EMBL" id="CP060204">
    <property type="protein sequence ID" value="QNH54797.1"/>
    <property type="molecule type" value="Genomic_DNA"/>
</dbReference>
<feature type="domain" description="Flavodoxin-like" evidence="8">
    <location>
        <begin position="4"/>
        <end position="140"/>
    </location>
</feature>
<comment type="function">
    <text evidence="7">Low-potential electron donor to a number of redox enzymes.</text>
</comment>
<comment type="similarity">
    <text evidence="2 7">Belongs to the flavodoxin family.</text>
</comment>
<sequence length="144" mass="14884">MAKIAVVFWSGSGNTEAMANAVMEGVAKGGAEGELIRVGDFSADRIADYDGILMGCPACGTEELDEGEFEPFFVEAENHLKDVKVGLFGSYGWGGGAFMDTWTERVNAAGGTMVADGVTCELEPDDDALAACTALGEAMAKAVG</sequence>
<dbReference type="Pfam" id="PF00258">
    <property type="entry name" value="Flavodoxin_1"/>
    <property type="match status" value="1"/>
</dbReference>
<dbReference type="GO" id="GO:0010181">
    <property type="term" value="F:FMN binding"/>
    <property type="evidence" value="ECO:0007669"/>
    <property type="project" value="UniProtKB-UniRule"/>
</dbReference>
<dbReference type="PROSITE" id="PS50902">
    <property type="entry name" value="FLAVODOXIN_LIKE"/>
    <property type="match status" value="1"/>
</dbReference>
<name>A0A7G7VL04_9FIRM</name>
<comment type="cofactor">
    <cofactor evidence="1 7">
        <name>FMN</name>
        <dbReference type="ChEBI" id="CHEBI:58210"/>
    </cofactor>
</comment>
<evidence type="ECO:0000256" key="6">
    <source>
        <dbReference type="ARBA" id="ARBA00022982"/>
    </source>
</evidence>
<accession>A0A7G7VL04</accession>
<dbReference type="InterPro" id="IPR008254">
    <property type="entry name" value="Flavodoxin/NO_synth"/>
</dbReference>
<keyword evidence="6 7" id="KW-0249">Electron transport</keyword>
<dbReference type="SUPFAM" id="SSF52218">
    <property type="entry name" value="Flavoproteins"/>
    <property type="match status" value="1"/>
</dbReference>
<reference evidence="9 10" key="1">
    <citation type="submission" date="2020-07" db="EMBL/GenBank/DDBJ databases">
        <title>Complete genome and description of Selenomonas timonensis sp. nov., a new bacterium isolated from a gingivitis subject.</title>
        <authorList>
            <person name="Antezack A."/>
        </authorList>
    </citation>
    <scope>NUCLEOTIDE SEQUENCE [LARGE SCALE GENOMIC DNA]</scope>
    <source>
        <strain evidence="9 10">Marseille-Q3039</strain>
    </source>
</reference>
<evidence type="ECO:0000256" key="2">
    <source>
        <dbReference type="ARBA" id="ARBA00005267"/>
    </source>
</evidence>
<organism evidence="9 10">
    <name type="scientific">Selenomonas timonae</name>
    <dbReference type="NCBI Taxonomy" id="2754044"/>
    <lineage>
        <taxon>Bacteria</taxon>
        <taxon>Bacillati</taxon>
        <taxon>Bacillota</taxon>
        <taxon>Negativicutes</taxon>
        <taxon>Selenomonadales</taxon>
        <taxon>Selenomonadaceae</taxon>
        <taxon>Selenomonas</taxon>
    </lineage>
</organism>
<dbReference type="KEGG" id="stim:H1B31_02220"/>
<dbReference type="PANTHER" id="PTHR32145:SF11">
    <property type="entry name" value="DIFLAVIN FLAVOPROTEIN A 2-RELATED"/>
    <property type="match status" value="1"/>
</dbReference>
<keyword evidence="3 7" id="KW-0813">Transport</keyword>